<evidence type="ECO:0000313" key="2">
    <source>
        <dbReference type="Proteomes" id="UP000199373"/>
    </source>
</evidence>
<reference evidence="1 2" key="1">
    <citation type="submission" date="2016-10" db="EMBL/GenBank/DDBJ databases">
        <authorList>
            <person name="de Groot N.N."/>
        </authorList>
    </citation>
    <scope>NUCLEOTIDE SEQUENCE [LARGE SCALE GENOMIC DNA]</scope>
    <source>
        <strain evidence="1 2">TC2-24</strain>
    </source>
</reference>
<name>A0A1I0PAL6_9BACT</name>
<dbReference type="InterPro" id="IPR014191">
    <property type="entry name" value="Anaer_RNR_activator"/>
</dbReference>
<dbReference type="Proteomes" id="UP000199373">
    <property type="component" value="Unassembled WGS sequence"/>
</dbReference>
<dbReference type="EMBL" id="FOIQ01000003">
    <property type="protein sequence ID" value="SEW10614.1"/>
    <property type="molecule type" value="Genomic_DNA"/>
</dbReference>
<protein>
    <submittedName>
        <fullName evidence="1">Anaerobic ribonucleoside-triphosphate reductase activating protein</fullName>
    </submittedName>
</protein>
<dbReference type="Pfam" id="PF13353">
    <property type="entry name" value="Fer4_12"/>
    <property type="match status" value="1"/>
</dbReference>
<sequence>MLKYVNTGIVFQEIPDEVTLAINISNCPCHCPGCHSHYLWEDIGQPLDAKAIDAFVKQFGDDITCIAFMGGDADPMEVNLLAKYIHEKHPLFKVAWYSGRLRISREINKHDFDYIKIGPYIRHLGPLKKPTTNQRLYKQDEDGEFIDITSRFWKR</sequence>
<dbReference type="NCBIfam" id="TIGR02826">
    <property type="entry name" value="RNR_activ_nrdG3"/>
    <property type="match status" value="1"/>
</dbReference>
<accession>A0A1I0PAL6</accession>
<organism evidence="1 2">
    <name type="scientific">Prevotella aff. ruminicola Tc2-24</name>
    <dbReference type="NCBI Taxonomy" id="81582"/>
    <lineage>
        <taxon>Bacteria</taxon>
        <taxon>Pseudomonadati</taxon>
        <taxon>Bacteroidota</taxon>
        <taxon>Bacteroidia</taxon>
        <taxon>Bacteroidales</taxon>
        <taxon>Prevotellaceae</taxon>
        <taxon>Prevotella</taxon>
    </lineage>
</organism>
<evidence type="ECO:0000313" key="1">
    <source>
        <dbReference type="EMBL" id="SEW10614.1"/>
    </source>
</evidence>
<proteinExistence type="predicted"/>
<keyword evidence="2" id="KW-1185">Reference proteome</keyword>
<dbReference type="AlphaFoldDB" id="A0A1I0PAL6"/>
<gene>
    <name evidence="1" type="ORF">SAMN04487850_1684</name>
</gene>
<dbReference type="RefSeq" id="WP_091902250.1">
    <property type="nucleotide sequence ID" value="NZ_FOIQ01000003.1"/>
</dbReference>